<name>A0A0M8ZQ38_9HYME</name>
<organism evidence="1 2">
    <name type="scientific">Melipona quadrifasciata</name>
    <dbReference type="NCBI Taxonomy" id="166423"/>
    <lineage>
        <taxon>Eukaryota</taxon>
        <taxon>Metazoa</taxon>
        <taxon>Ecdysozoa</taxon>
        <taxon>Arthropoda</taxon>
        <taxon>Hexapoda</taxon>
        <taxon>Insecta</taxon>
        <taxon>Pterygota</taxon>
        <taxon>Neoptera</taxon>
        <taxon>Endopterygota</taxon>
        <taxon>Hymenoptera</taxon>
        <taxon>Apocrita</taxon>
        <taxon>Aculeata</taxon>
        <taxon>Apoidea</taxon>
        <taxon>Anthophila</taxon>
        <taxon>Apidae</taxon>
        <taxon>Melipona</taxon>
    </lineage>
</organism>
<protein>
    <submittedName>
        <fullName evidence="1">Uncharacterized protein</fullName>
    </submittedName>
</protein>
<keyword evidence="2" id="KW-1185">Reference proteome</keyword>
<dbReference type="Proteomes" id="UP000053105">
    <property type="component" value="Unassembled WGS sequence"/>
</dbReference>
<accession>A0A0M8ZQ38</accession>
<dbReference type="EMBL" id="KQ435922">
    <property type="protein sequence ID" value="KOX68627.1"/>
    <property type="molecule type" value="Genomic_DNA"/>
</dbReference>
<dbReference type="AlphaFoldDB" id="A0A0M8ZQ38"/>
<reference evidence="1 2" key="1">
    <citation type="submission" date="2015-07" db="EMBL/GenBank/DDBJ databases">
        <title>The genome of Melipona quadrifasciata.</title>
        <authorList>
            <person name="Pan H."/>
            <person name="Kapheim K."/>
        </authorList>
    </citation>
    <scope>NUCLEOTIDE SEQUENCE [LARGE SCALE GENOMIC DNA]</scope>
    <source>
        <strain evidence="1">0111107301</strain>
        <tissue evidence="1">Whole body</tissue>
    </source>
</reference>
<gene>
    <name evidence="1" type="ORF">WN51_04113</name>
</gene>
<proteinExistence type="predicted"/>
<sequence>MIHCICNLILHYNITLYLLGFPSKNLLNSPNTPKPKRKAKTSTVQKTVSKSYQNCKRKNKTTPEIFTSNTESTHNQPLRSTFIYAPTKWFKNIFEKELIKSFESGDFTLRNETRLIKRPRISQIRVSNTRLVQAASGCAPSVDVLPIFDVKQQSVRNPARMGANQPSRFSYNKRLGTYQLYGELYSELYRWFDTCRNFPDLHLQLVLLSIN</sequence>
<evidence type="ECO:0000313" key="1">
    <source>
        <dbReference type="EMBL" id="KOX68627.1"/>
    </source>
</evidence>
<dbReference type="OrthoDB" id="6354602at2759"/>
<evidence type="ECO:0000313" key="2">
    <source>
        <dbReference type="Proteomes" id="UP000053105"/>
    </source>
</evidence>